<dbReference type="InterPro" id="IPR017938">
    <property type="entry name" value="Riboflavin_synthase-like_b-brl"/>
</dbReference>
<sequence>MELYWSNQRKSCINSLNLYETGDNVGVHAEICIEIAEEAENLFGYSPDTFFSQFILTKWMSRYADLVSFHNKLIQSALIALAAHASGPKETDRLTHLASPARKGLQLLG</sequence>
<dbReference type="SUPFAM" id="SSF63380">
    <property type="entry name" value="Riboflavin synthase domain-like"/>
    <property type="match status" value="1"/>
</dbReference>
<dbReference type="EnsemblPlants" id="OMERI03G24420.1">
    <property type="protein sequence ID" value="OMERI03G24420.1"/>
    <property type="gene ID" value="OMERI03G24420"/>
</dbReference>
<dbReference type="Gramene" id="OMERI03G24420.1">
    <property type="protein sequence ID" value="OMERI03G24420.1"/>
    <property type="gene ID" value="OMERI03G24420"/>
</dbReference>
<dbReference type="Proteomes" id="UP000008021">
    <property type="component" value="Chromosome 3"/>
</dbReference>
<dbReference type="HOGENOM" id="CLU_2188154_0_0_1"/>
<dbReference type="STRING" id="40149.A0A0E0D412"/>
<dbReference type="AlphaFoldDB" id="A0A0E0D412"/>
<organism evidence="1">
    <name type="scientific">Oryza meridionalis</name>
    <dbReference type="NCBI Taxonomy" id="40149"/>
    <lineage>
        <taxon>Eukaryota</taxon>
        <taxon>Viridiplantae</taxon>
        <taxon>Streptophyta</taxon>
        <taxon>Embryophyta</taxon>
        <taxon>Tracheophyta</taxon>
        <taxon>Spermatophyta</taxon>
        <taxon>Magnoliopsida</taxon>
        <taxon>Liliopsida</taxon>
        <taxon>Poales</taxon>
        <taxon>Poaceae</taxon>
        <taxon>BOP clade</taxon>
        <taxon>Oryzoideae</taxon>
        <taxon>Oryzeae</taxon>
        <taxon>Oryzinae</taxon>
        <taxon>Oryza</taxon>
    </lineage>
</organism>
<reference evidence="1" key="2">
    <citation type="submission" date="2018-05" db="EMBL/GenBank/DDBJ databases">
        <title>OmerRS3 (Oryza meridionalis Reference Sequence Version 3).</title>
        <authorList>
            <person name="Zhang J."/>
            <person name="Kudrna D."/>
            <person name="Lee S."/>
            <person name="Talag J."/>
            <person name="Welchert J."/>
            <person name="Wing R.A."/>
        </authorList>
    </citation>
    <scope>NUCLEOTIDE SEQUENCE [LARGE SCALE GENOMIC DNA]</scope>
    <source>
        <strain evidence="1">cv. OR44</strain>
    </source>
</reference>
<evidence type="ECO:0000313" key="1">
    <source>
        <dbReference type="EnsemblPlants" id="OMERI03G24420.1"/>
    </source>
</evidence>
<reference evidence="1" key="1">
    <citation type="submission" date="2015-04" db="UniProtKB">
        <authorList>
            <consortium name="EnsemblPlants"/>
        </authorList>
    </citation>
    <scope>IDENTIFICATION</scope>
</reference>
<name>A0A0E0D412_9ORYZ</name>
<keyword evidence="2" id="KW-1185">Reference proteome</keyword>
<accession>A0A0E0D412</accession>
<dbReference type="eggNOG" id="KOG1158">
    <property type="taxonomic scope" value="Eukaryota"/>
</dbReference>
<evidence type="ECO:0000313" key="2">
    <source>
        <dbReference type="Proteomes" id="UP000008021"/>
    </source>
</evidence>
<protein>
    <submittedName>
        <fullName evidence="1">Uncharacterized protein</fullName>
    </submittedName>
</protein>
<proteinExistence type="predicted"/>